<evidence type="ECO:0000313" key="4">
    <source>
        <dbReference type="Proteomes" id="UP000051952"/>
    </source>
</evidence>
<dbReference type="OMA" id="AKGLMFE"/>
<gene>
    <name evidence="3" type="ORF">BSAL_27265</name>
</gene>
<dbReference type="PANTHER" id="PTHR10336:SF209">
    <property type="entry name" value="PHOSPHOINOSITIDE PHOSPHOLIPASE C"/>
    <property type="match status" value="1"/>
</dbReference>
<dbReference type="PROSITE" id="PS50106">
    <property type="entry name" value="PDZ"/>
    <property type="match status" value="1"/>
</dbReference>
<dbReference type="GO" id="GO:0004435">
    <property type="term" value="F:phosphatidylinositol-4,5-bisphosphate phospholipase C activity"/>
    <property type="evidence" value="ECO:0007669"/>
    <property type="project" value="TreeGrafter"/>
</dbReference>
<dbReference type="InterPro" id="IPR017946">
    <property type="entry name" value="PLC-like_Pdiesterase_TIM-brl"/>
</dbReference>
<dbReference type="EMBL" id="CYKH01001840">
    <property type="protein sequence ID" value="CUI15126.1"/>
    <property type="molecule type" value="Genomic_DNA"/>
</dbReference>
<dbReference type="AlphaFoldDB" id="A0A0S4KHF2"/>
<sequence length="714" mass="77593">MGCKNSKPKVIAEIKAANTTPPSSRPASPQTKKDEPAELFIRSFLLDANAFFNSLPDSDSLRIAQATVFLNSVAEVLRITFRMKIVASSDLLRRLFDGKMPILADALNKIEDHCTDDGYMRLLNGWETQNPEHKTVVSGKVLQAVLRAVEVHKTGLPEGGFGSILTHFTSNYMSNLSAVELFTQFSPDGQTLPKEQFLNFLRAAQGQEHAGERTALEKIRSRFGGVVTKYNFNSYIGGLITNSALDPPRASNVWQDMTQPLPHYLVSTAHVDSEAELVKAIRENVRALVVTCTKKDNGEIYSGSCRLSLILDTIKQSGFKDSAYPIILCFNPSHKMDIEVQESVAQLLKSKLGNLLARGMMFEGAMINDPNFSPAALQRKVLLMGNQAPLKPFVGFHVADMNREGLGVRVTDVQGSTPASKAGIARDDWLTHINGAQIRNKQHLREQLALFSLGDEFTMKKENLDEVRIVVGGAVSAGDSAAAHSLSDLIYLKFVGPYDQSHTYFPWESSSTTSESLNDAPSPNKHDLNDRFLFVSQPSESSTCGADKFVGNATSRGAQFVDAGGRVDTHIWARGLFTDNAHCGYLLKSSDGEAIQLSEVTLRLISGPVKAGSLPPTKATVRMHGAGKSSQLGAFTFSFAGCEESSVAVVEMEYANGSTYVSSFPPLLLRGGYRVLPAVELAEELLPSPITQGVFCCVGSSRDLSGTYAIPPAE</sequence>
<dbReference type="GO" id="GO:0006629">
    <property type="term" value="P:lipid metabolic process"/>
    <property type="evidence" value="ECO:0007669"/>
    <property type="project" value="InterPro"/>
</dbReference>
<dbReference type="Proteomes" id="UP000051952">
    <property type="component" value="Unassembled WGS sequence"/>
</dbReference>
<dbReference type="InterPro" id="IPR001192">
    <property type="entry name" value="PI-PLC_fam"/>
</dbReference>
<dbReference type="VEuPathDB" id="TriTrypDB:BSAL_27265"/>
<dbReference type="GO" id="GO:0035556">
    <property type="term" value="P:intracellular signal transduction"/>
    <property type="evidence" value="ECO:0007669"/>
    <property type="project" value="InterPro"/>
</dbReference>
<dbReference type="PANTHER" id="PTHR10336">
    <property type="entry name" value="PHOSPHOINOSITIDE-SPECIFIC PHOSPHOLIPASE C FAMILY PROTEIN"/>
    <property type="match status" value="1"/>
</dbReference>
<reference evidence="4" key="1">
    <citation type="submission" date="2015-09" db="EMBL/GenBank/DDBJ databases">
        <authorList>
            <consortium name="Pathogen Informatics"/>
        </authorList>
    </citation>
    <scope>NUCLEOTIDE SEQUENCE [LARGE SCALE GENOMIC DNA]</scope>
    <source>
        <strain evidence="4">Lake Konstanz</strain>
    </source>
</reference>
<evidence type="ECO:0000313" key="3">
    <source>
        <dbReference type="EMBL" id="CUI15126.1"/>
    </source>
</evidence>
<dbReference type="OrthoDB" id="269822at2759"/>
<dbReference type="InterPro" id="IPR001478">
    <property type="entry name" value="PDZ"/>
</dbReference>
<name>A0A0S4KHF2_BODSA</name>
<dbReference type="InterPro" id="IPR000909">
    <property type="entry name" value="PLipase_C_PInositol-sp_X_dom"/>
</dbReference>
<feature type="domain" description="PDZ" evidence="2">
    <location>
        <begin position="380"/>
        <end position="465"/>
    </location>
</feature>
<dbReference type="Pfam" id="PF00388">
    <property type="entry name" value="PI-PLC-X"/>
    <property type="match status" value="1"/>
</dbReference>
<dbReference type="Gene3D" id="3.20.20.190">
    <property type="entry name" value="Phosphatidylinositol (PI) phosphodiesterase"/>
    <property type="match status" value="1"/>
</dbReference>
<dbReference type="Gene3D" id="2.30.42.10">
    <property type="match status" value="1"/>
</dbReference>
<dbReference type="SMART" id="SM00148">
    <property type="entry name" value="PLCXc"/>
    <property type="match status" value="1"/>
</dbReference>
<dbReference type="FunFam" id="2.30.42.10:FF:000271">
    <property type="entry name" value="Pdz domain containing protein, putative"/>
    <property type="match status" value="1"/>
</dbReference>
<protein>
    <submittedName>
        <fullName evidence="3">Phosphoinositide phospholipase C, putative</fullName>
    </submittedName>
</protein>
<proteinExistence type="predicted"/>
<accession>A0A0S4KHF2</accession>
<organism evidence="3 4">
    <name type="scientific">Bodo saltans</name>
    <name type="common">Flagellated protozoan</name>
    <dbReference type="NCBI Taxonomy" id="75058"/>
    <lineage>
        <taxon>Eukaryota</taxon>
        <taxon>Discoba</taxon>
        <taxon>Euglenozoa</taxon>
        <taxon>Kinetoplastea</taxon>
        <taxon>Metakinetoplastina</taxon>
        <taxon>Eubodonida</taxon>
        <taxon>Bodonidae</taxon>
        <taxon>Bodo</taxon>
    </lineage>
</organism>
<dbReference type="InterPro" id="IPR036034">
    <property type="entry name" value="PDZ_sf"/>
</dbReference>
<feature type="compositionally biased region" description="Polar residues" evidence="1">
    <location>
        <begin position="17"/>
        <end position="30"/>
    </location>
</feature>
<keyword evidence="4" id="KW-1185">Reference proteome</keyword>
<evidence type="ECO:0000259" key="2">
    <source>
        <dbReference type="PROSITE" id="PS50106"/>
    </source>
</evidence>
<evidence type="ECO:0000256" key="1">
    <source>
        <dbReference type="SAM" id="MobiDB-lite"/>
    </source>
</evidence>
<feature type="region of interest" description="Disordered" evidence="1">
    <location>
        <begin position="14"/>
        <end position="34"/>
    </location>
</feature>
<dbReference type="SUPFAM" id="SSF51695">
    <property type="entry name" value="PLC-like phosphodiesterases"/>
    <property type="match status" value="1"/>
</dbReference>
<dbReference type="SUPFAM" id="SSF50156">
    <property type="entry name" value="PDZ domain-like"/>
    <property type="match status" value="1"/>
</dbReference>
<dbReference type="PROSITE" id="PS50007">
    <property type="entry name" value="PIPLC_X_DOMAIN"/>
    <property type="match status" value="1"/>
</dbReference>
<dbReference type="SMART" id="SM00228">
    <property type="entry name" value="PDZ"/>
    <property type="match status" value="1"/>
</dbReference>
<dbReference type="Pfam" id="PF13180">
    <property type="entry name" value="PDZ_2"/>
    <property type="match status" value="1"/>
</dbReference>